<dbReference type="EMBL" id="BAAANV010000069">
    <property type="protein sequence ID" value="GAA1553832.1"/>
    <property type="molecule type" value="Genomic_DNA"/>
</dbReference>
<dbReference type="Proteomes" id="UP001501288">
    <property type="component" value="Unassembled WGS sequence"/>
</dbReference>
<evidence type="ECO:0000313" key="1">
    <source>
        <dbReference type="EMBL" id="GAA1553832.1"/>
    </source>
</evidence>
<accession>A0ABN2C9J9</accession>
<reference evidence="1 2" key="1">
    <citation type="journal article" date="2019" name="Int. J. Syst. Evol. Microbiol.">
        <title>The Global Catalogue of Microorganisms (GCM) 10K type strain sequencing project: providing services to taxonomists for standard genome sequencing and annotation.</title>
        <authorList>
            <consortium name="The Broad Institute Genomics Platform"/>
            <consortium name="The Broad Institute Genome Sequencing Center for Infectious Disease"/>
            <person name="Wu L."/>
            <person name="Ma J."/>
        </authorList>
    </citation>
    <scope>NUCLEOTIDE SEQUENCE [LARGE SCALE GENOMIC DNA]</scope>
    <source>
        <strain evidence="1 2">JCM 14588</strain>
    </source>
</reference>
<organism evidence="1 2">
    <name type="scientific">Dermacoccus barathri</name>
    <dbReference type="NCBI Taxonomy" id="322601"/>
    <lineage>
        <taxon>Bacteria</taxon>
        <taxon>Bacillati</taxon>
        <taxon>Actinomycetota</taxon>
        <taxon>Actinomycetes</taxon>
        <taxon>Micrococcales</taxon>
        <taxon>Dermacoccaceae</taxon>
        <taxon>Dermacoccus</taxon>
    </lineage>
</organism>
<keyword evidence="2" id="KW-1185">Reference proteome</keyword>
<comment type="caution">
    <text evidence="1">The sequence shown here is derived from an EMBL/GenBank/DDBJ whole genome shotgun (WGS) entry which is preliminary data.</text>
</comment>
<protein>
    <submittedName>
        <fullName evidence="1">Uncharacterized protein</fullName>
    </submittedName>
</protein>
<gene>
    <name evidence="1" type="ORF">GCM10009762_28230</name>
</gene>
<name>A0ABN2C9J9_9MICO</name>
<proteinExistence type="predicted"/>
<evidence type="ECO:0000313" key="2">
    <source>
        <dbReference type="Proteomes" id="UP001501288"/>
    </source>
</evidence>
<sequence>MAYADAMSDVVQGGPPGWPRGVPPPGAPGWEQAATQWLLDQCPADFRAYDAWRRHPVALAWVATWHVDAQLNAMRESYRRIRVDLADELPPRAVPQVMEHLSAEGLRLRATAHAVRLVHEAMRGKTFVPRL</sequence>